<proteinExistence type="predicted"/>
<accession>D2VN08</accession>
<dbReference type="GO" id="GO:0015031">
    <property type="term" value="P:protein transport"/>
    <property type="evidence" value="ECO:0007669"/>
    <property type="project" value="UniProtKB-KW"/>
</dbReference>
<dbReference type="STRING" id="5762.D2VN08"/>
<organism evidence="6">
    <name type="scientific">Naegleria gruberi</name>
    <name type="common">Amoeba</name>
    <dbReference type="NCBI Taxonomy" id="5762"/>
    <lineage>
        <taxon>Eukaryota</taxon>
        <taxon>Discoba</taxon>
        <taxon>Heterolobosea</taxon>
        <taxon>Tetramitia</taxon>
        <taxon>Eutetramitia</taxon>
        <taxon>Vahlkampfiidae</taxon>
        <taxon>Naegleria</taxon>
    </lineage>
</organism>
<keyword evidence="6" id="KW-1185">Reference proteome</keyword>
<dbReference type="Proteomes" id="UP000006671">
    <property type="component" value="Unassembled WGS sequence"/>
</dbReference>
<dbReference type="GO" id="GO:0005525">
    <property type="term" value="F:GTP binding"/>
    <property type="evidence" value="ECO:0007669"/>
    <property type="project" value="UniProtKB-KW"/>
</dbReference>
<dbReference type="Gene3D" id="3.40.50.300">
    <property type="entry name" value="P-loop containing nucleotide triphosphate hydrolases"/>
    <property type="match status" value="1"/>
</dbReference>
<dbReference type="VEuPathDB" id="AmoebaDB:NAEGRDRAFT_70330"/>
<evidence type="ECO:0000256" key="1">
    <source>
        <dbReference type="ARBA" id="ARBA00022448"/>
    </source>
</evidence>
<evidence type="ECO:0000256" key="4">
    <source>
        <dbReference type="ARBA" id="ARBA00023134"/>
    </source>
</evidence>
<dbReference type="PROSITE" id="PS51419">
    <property type="entry name" value="RAB"/>
    <property type="match status" value="1"/>
</dbReference>
<dbReference type="PANTHER" id="PTHR47977">
    <property type="entry name" value="RAS-RELATED PROTEIN RAB"/>
    <property type="match status" value="1"/>
</dbReference>
<dbReference type="eggNOG" id="KOG0093">
    <property type="taxonomic scope" value="Eukaryota"/>
</dbReference>
<sequence length="245" mass="28150">MILLKEEWVDEELKILKGYFRQYFDLQELKTETISRGSNSFIGNTFSFIGSFFSSKSKSTNSLSNSTVSHKDENYLTKILLDGESGSGKTSLLNCVFYNSPVVPNAYVPCMGEMPIKNYQFGNTARVKIQIWDLPGNTRFRSISTSYHRGATFFLLFVDPYSIDYNSSLKEKLEYMKSYLPGKEVIFITTKKDRTNEKRYFSNEQADQFAFENFGGIHLDITNTQLDEPKTIVLYCALLKYLLSP</sequence>
<name>D2VN08_NAEGR</name>
<evidence type="ECO:0000313" key="5">
    <source>
        <dbReference type="EMBL" id="EFC41836.1"/>
    </source>
</evidence>
<dbReference type="SUPFAM" id="SSF52540">
    <property type="entry name" value="P-loop containing nucleoside triphosphate hydrolases"/>
    <property type="match status" value="1"/>
</dbReference>
<dbReference type="AlphaFoldDB" id="D2VN08"/>
<evidence type="ECO:0000256" key="2">
    <source>
        <dbReference type="ARBA" id="ARBA00022741"/>
    </source>
</evidence>
<keyword evidence="4" id="KW-0342">GTP-binding</keyword>
<dbReference type="RefSeq" id="XP_002674580.1">
    <property type="nucleotide sequence ID" value="XM_002674534.1"/>
</dbReference>
<dbReference type="SMART" id="SM00175">
    <property type="entry name" value="RAB"/>
    <property type="match status" value="1"/>
</dbReference>
<dbReference type="InterPro" id="IPR025662">
    <property type="entry name" value="Sigma_54_int_dom_ATP-bd_1"/>
</dbReference>
<dbReference type="InParanoid" id="D2VN08"/>
<evidence type="ECO:0000313" key="6">
    <source>
        <dbReference type="Proteomes" id="UP000006671"/>
    </source>
</evidence>
<protein>
    <submittedName>
        <fullName evidence="5">Rab family small GTPase</fullName>
    </submittedName>
</protein>
<keyword evidence="3" id="KW-0653">Protein transport</keyword>
<dbReference type="GeneID" id="8851326"/>
<dbReference type="KEGG" id="ngr:NAEGRDRAFT_70330"/>
<dbReference type="NCBIfam" id="TIGR00231">
    <property type="entry name" value="small_GTP"/>
    <property type="match status" value="1"/>
</dbReference>
<keyword evidence="2" id="KW-0547">Nucleotide-binding</keyword>
<dbReference type="PROSITE" id="PS00675">
    <property type="entry name" value="SIGMA54_INTERACT_1"/>
    <property type="match status" value="1"/>
</dbReference>
<dbReference type="Pfam" id="PF08477">
    <property type="entry name" value="Roc"/>
    <property type="match status" value="1"/>
</dbReference>
<keyword evidence="1" id="KW-0813">Transport</keyword>
<gene>
    <name evidence="5" type="ORF">NAEGRDRAFT_70330</name>
</gene>
<dbReference type="EMBL" id="GG738883">
    <property type="protein sequence ID" value="EFC41836.1"/>
    <property type="molecule type" value="Genomic_DNA"/>
</dbReference>
<dbReference type="InterPro" id="IPR050227">
    <property type="entry name" value="Rab"/>
</dbReference>
<evidence type="ECO:0000256" key="3">
    <source>
        <dbReference type="ARBA" id="ARBA00022927"/>
    </source>
</evidence>
<reference evidence="5 6" key="1">
    <citation type="journal article" date="2010" name="Cell">
        <title>The genome of Naegleria gruberi illuminates early eukaryotic versatility.</title>
        <authorList>
            <person name="Fritz-Laylin L.K."/>
            <person name="Prochnik S.E."/>
            <person name="Ginger M.L."/>
            <person name="Dacks J.B."/>
            <person name="Carpenter M.L."/>
            <person name="Field M.C."/>
            <person name="Kuo A."/>
            <person name="Paredez A."/>
            <person name="Chapman J."/>
            <person name="Pham J."/>
            <person name="Shu S."/>
            <person name="Neupane R."/>
            <person name="Cipriano M."/>
            <person name="Mancuso J."/>
            <person name="Tu H."/>
            <person name="Salamov A."/>
            <person name="Lindquist E."/>
            <person name="Shapiro H."/>
            <person name="Lucas S."/>
            <person name="Grigoriev I.V."/>
            <person name="Cande W.Z."/>
            <person name="Fulton C."/>
            <person name="Rokhsar D.S."/>
            <person name="Dawson S.C."/>
        </authorList>
    </citation>
    <scope>NUCLEOTIDE SEQUENCE [LARGE SCALE GENOMIC DNA]</scope>
    <source>
        <strain evidence="5 6">NEG-M</strain>
    </source>
</reference>
<dbReference type="InterPro" id="IPR027417">
    <property type="entry name" value="P-loop_NTPase"/>
</dbReference>
<dbReference type="InterPro" id="IPR005225">
    <property type="entry name" value="Small_GTP-bd"/>
</dbReference>